<keyword evidence="6" id="KW-0210">Decarboxylase</keyword>
<dbReference type="EC" id="4.1.1.5" evidence="4"/>
<organism evidence="9 10">
    <name type="scientific">Gloeobacter violaceus (strain ATCC 29082 / PCC 7421)</name>
    <dbReference type="NCBI Taxonomy" id="251221"/>
    <lineage>
        <taxon>Bacteria</taxon>
        <taxon>Bacillati</taxon>
        <taxon>Cyanobacteriota</taxon>
        <taxon>Cyanophyceae</taxon>
        <taxon>Gloeobacterales</taxon>
        <taxon>Gloeobacteraceae</taxon>
        <taxon>Gloeobacter</taxon>
    </lineage>
</organism>
<evidence type="ECO:0000313" key="10">
    <source>
        <dbReference type="Proteomes" id="UP000000557"/>
    </source>
</evidence>
<dbReference type="CDD" id="cd17299">
    <property type="entry name" value="acetolactate_decarboxylase"/>
    <property type="match status" value="1"/>
</dbReference>
<evidence type="ECO:0000256" key="8">
    <source>
        <dbReference type="ARBA" id="ARBA00023239"/>
    </source>
</evidence>
<evidence type="ECO:0000256" key="2">
    <source>
        <dbReference type="ARBA" id="ARBA00005170"/>
    </source>
</evidence>
<evidence type="ECO:0000256" key="4">
    <source>
        <dbReference type="ARBA" id="ARBA00013204"/>
    </source>
</evidence>
<dbReference type="PhylomeDB" id="Q7NCZ2"/>
<dbReference type="KEGG" id="gvi:gll2834"/>
<protein>
    <recommendedName>
        <fullName evidence="5">Alpha-acetolactate decarboxylase</fullName>
        <ecNumber evidence="4">4.1.1.5</ecNumber>
    </recommendedName>
</protein>
<gene>
    <name evidence="9" type="ordered locus">gll2834</name>
</gene>
<evidence type="ECO:0000313" key="9">
    <source>
        <dbReference type="EMBL" id="BAC90775.1"/>
    </source>
</evidence>
<dbReference type="InParanoid" id="Q7NCZ2"/>
<dbReference type="NCBIfam" id="TIGR01252">
    <property type="entry name" value="acetolac_decarb"/>
    <property type="match status" value="1"/>
</dbReference>
<evidence type="ECO:0000256" key="6">
    <source>
        <dbReference type="ARBA" id="ARBA00022793"/>
    </source>
</evidence>
<keyword evidence="8" id="KW-0456">Lyase</keyword>
<reference evidence="9 10" key="1">
    <citation type="journal article" date="2003" name="DNA Res.">
        <title>Complete genome structure of Gloeobacter violaceus PCC 7421, a cyanobacterium that lacks thylakoids.</title>
        <authorList>
            <person name="Nakamura Y."/>
            <person name="Kaneko T."/>
            <person name="Sato S."/>
            <person name="Mimuro M."/>
            <person name="Miyashita H."/>
            <person name="Tsuchiya T."/>
            <person name="Sasamoto S."/>
            <person name="Watanabe A."/>
            <person name="Kawashima K."/>
            <person name="Kishida Y."/>
            <person name="Kiyokawa C."/>
            <person name="Kohara M."/>
            <person name="Matsumoto M."/>
            <person name="Matsuno A."/>
            <person name="Nakazaki N."/>
            <person name="Shimpo S."/>
            <person name="Takeuchi C."/>
            <person name="Yamada M."/>
            <person name="Tabata S."/>
        </authorList>
    </citation>
    <scope>NUCLEOTIDE SEQUENCE [LARGE SCALE GENOMIC DNA]</scope>
    <source>
        <strain evidence="10">ATCC 29082 / PCC 7421</strain>
    </source>
</reference>
<dbReference type="Gene3D" id="3.30.1330.80">
    <property type="entry name" value="Hypothetical protein, similar to alpha- acetolactate decarboxylase, domain 2"/>
    <property type="match status" value="2"/>
</dbReference>
<dbReference type="PANTHER" id="PTHR35524:SF1">
    <property type="entry name" value="ALPHA-ACETOLACTATE DECARBOXYLASE"/>
    <property type="match status" value="1"/>
</dbReference>
<keyword evidence="7" id="KW-0005">Acetoin biosynthesis</keyword>
<sequence>MYQEFQAMRSLKQKLTVGLCLLLVTLSFPAALFSHPVPNNSRKHVVSGKSLPKPSSDVILTNKASADSQDNNDVVFTASISTAIYSALYDGVVTYGMLKRFGDMGLGAPDRIDGEMFAVDGRFYNILADGSIYELADSEKASWATVKFFRPDRILTFDKPISCPDLYATLDTLYPTLNVMYAFRIDGAFSYMQTESTPGQSKPYIPFLELLAQATQFYNYDVKGTVVGFRFPAYMEQVNVGGYHMHFLSDDKKVGGHIKDCTMNRGRVAIDVTHKADVIVPRDKDFYESPLDGP</sequence>
<dbReference type="Proteomes" id="UP000000557">
    <property type="component" value="Chromosome"/>
</dbReference>
<dbReference type="PANTHER" id="PTHR35524">
    <property type="entry name" value="ALPHA-ACETOLACTATE DECARBOXYLASE"/>
    <property type="match status" value="1"/>
</dbReference>
<dbReference type="STRING" id="251221.gene:10760338"/>
<dbReference type="SUPFAM" id="SSF117856">
    <property type="entry name" value="AF0104/ALDC/Ptd012-like"/>
    <property type="match status" value="1"/>
</dbReference>
<comment type="similarity">
    <text evidence="3">Belongs to the alpha-acetolactate decarboxylase family.</text>
</comment>
<dbReference type="EnsemblBacteria" id="BAC90775">
    <property type="protein sequence ID" value="BAC90775"/>
    <property type="gene ID" value="BAC90775"/>
</dbReference>
<dbReference type="AlphaFoldDB" id="Q7NCZ2"/>
<evidence type="ECO:0000256" key="7">
    <source>
        <dbReference type="ARBA" id="ARBA00023061"/>
    </source>
</evidence>
<keyword evidence="10" id="KW-1185">Reference proteome</keyword>
<dbReference type="HOGENOM" id="CLU_072561_0_1_3"/>
<comment type="pathway">
    <text evidence="2">Polyol metabolism; (R,R)-butane-2,3-diol biosynthesis; (R,R)-butane-2,3-diol from pyruvate: step 2/3.</text>
</comment>
<proteinExistence type="inferred from homology"/>
<dbReference type="UniPathway" id="UPA00626">
    <property type="reaction ID" value="UER00678"/>
</dbReference>
<dbReference type="Pfam" id="PF03306">
    <property type="entry name" value="AAL_decarboxy"/>
    <property type="match status" value="1"/>
</dbReference>
<dbReference type="GO" id="GO:0045151">
    <property type="term" value="P:acetoin biosynthetic process"/>
    <property type="evidence" value="ECO:0007669"/>
    <property type="project" value="UniProtKB-KW"/>
</dbReference>
<dbReference type="OrthoDB" id="8612680at2"/>
<comment type="catalytic activity">
    <reaction evidence="1">
        <text>(2S)-2-acetolactate + H(+) = (R)-acetoin + CO2</text>
        <dbReference type="Rhea" id="RHEA:21580"/>
        <dbReference type="ChEBI" id="CHEBI:15378"/>
        <dbReference type="ChEBI" id="CHEBI:15686"/>
        <dbReference type="ChEBI" id="CHEBI:16526"/>
        <dbReference type="ChEBI" id="CHEBI:58476"/>
        <dbReference type="EC" id="4.1.1.5"/>
    </reaction>
</comment>
<dbReference type="GO" id="GO:0047605">
    <property type="term" value="F:acetolactate decarboxylase activity"/>
    <property type="evidence" value="ECO:0007669"/>
    <property type="project" value="UniProtKB-EC"/>
</dbReference>
<reference evidence="9 10" key="2">
    <citation type="journal article" date="2003" name="DNA Res.">
        <title>Complete genome structure of Gloeobacter violaceus PCC 7421, a cyanobacterium that lacks thylakoids (supplement).</title>
        <authorList>
            <person name="Nakamura Y."/>
            <person name="Kaneko T."/>
            <person name="Sato S."/>
            <person name="Mimuro M."/>
            <person name="Miyashita H."/>
            <person name="Tsuchiya T."/>
            <person name="Sasamoto S."/>
            <person name="Watanabe A."/>
            <person name="Kawashima K."/>
            <person name="Kishida Y."/>
            <person name="Kiyokawa C."/>
            <person name="Kohara M."/>
            <person name="Matsumoto M."/>
            <person name="Matsuno A."/>
            <person name="Nakazaki N."/>
            <person name="Shimpo S."/>
            <person name="Takeuchi C."/>
            <person name="Yamada M."/>
            <person name="Tabata S."/>
        </authorList>
    </citation>
    <scope>NUCLEOTIDE SEQUENCE [LARGE SCALE GENOMIC DNA]</scope>
    <source>
        <strain evidence="10">ATCC 29082 / PCC 7421</strain>
    </source>
</reference>
<accession>Q7NCZ2</accession>
<evidence type="ECO:0000256" key="3">
    <source>
        <dbReference type="ARBA" id="ARBA00007106"/>
    </source>
</evidence>
<dbReference type="eggNOG" id="COG3527">
    <property type="taxonomic scope" value="Bacteria"/>
</dbReference>
<name>Q7NCZ2_GLOVI</name>
<dbReference type="InterPro" id="IPR005128">
    <property type="entry name" value="Acetolactate_a_deCO2ase"/>
</dbReference>
<evidence type="ECO:0000256" key="5">
    <source>
        <dbReference type="ARBA" id="ARBA00020164"/>
    </source>
</evidence>
<evidence type="ECO:0000256" key="1">
    <source>
        <dbReference type="ARBA" id="ARBA00001784"/>
    </source>
</evidence>
<dbReference type="EMBL" id="BA000045">
    <property type="protein sequence ID" value="BAC90775.1"/>
    <property type="molecule type" value="Genomic_DNA"/>
</dbReference>